<feature type="region of interest" description="Disordered" evidence="1">
    <location>
        <begin position="312"/>
        <end position="382"/>
    </location>
</feature>
<dbReference type="OrthoDB" id="10042983at2759"/>
<keyword evidence="4" id="KW-1185">Reference proteome</keyword>
<sequence>MQDPGWLRGGEEPAGPRPGGGADGSGAEAARAAGAVKLQRLTCWDDTRGEKRSAGMGSVLHEGVGSWPSASAWRVHAGVRHGPAGVASAYKAAVRLLEGAWARGGAAGPAHPAPALGPCPSLCADPAFSPGSGAPPAEGRRVGAESLVGSSSGPGVGVQEALRSGPQDCRRRPVGVRVGKLHPGLVYWGPGKGVRADTDASASRCQQPTCAGGSGLLCLQPASGRVGLRRPALPLLLLGSKMGQAGPGLGQLSGLQPACWSREDVAQWLKWAENEFSLRPIDSNTFEMNGKALLLLTKEDFRYRSPHSGERLAVGGPGRGLASTRWPSSLGLGGAGRSWGPGPGGRERGGVSDWGGGVRSLEVADGPPRLHPGHRLRHQTQEGRARAVTLRFRGWSRRSGLGVL</sequence>
<accession>A0A8J6A8P1</accession>
<dbReference type="GO" id="GO:0043565">
    <property type="term" value="F:sequence-specific DNA binding"/>
    <property type="evidence" value="ECO:0007669"/>
    <property type="project" value="InterPro"/>
</dbReference>
<organism evidence="3 4">
    <name type="scientific">Galemys pyrenaicus</name>
    <name type="common">Iberian desman</name>
    <name type="synonym">Pyrenean desman</name>
    <dbReference type="NCBI Taxonomy" id="202257"/>
    <lineage>
        <taxon>Eukaryota</taxon>
        <taxon>Metazoa</taxon>
        <taxon>Chordata</taxon>
        <taxon>Craniata</taxon>
        <taxon>Vertebrata</taxon>
        <taxon>Euteleostomi</taxon>
        <taxon>Mammalia</taxon>
        <taxon>Eutheria</taxon>
        <taxon>Laurasiatheria</taxon>
        <taxon>Eulipotyphla</taxon>
        <taxon>Talpidae</taxon>
        <taxon>Galemys</taxon>
    </lineage>
</organism>
<dbReference type="InterPro" id="IPR003118">
    <property type="entry name" value="Pointed_dom"/>
</dbReference>
<name>A0A8J6A8P1_GALPY</name>
<feature type="domain" description="PNT" evidence="2">
    <location>
        <begin position="239"/>
        <end position="332"/>
    </location>
</feature>
<evidence type="ECO:0000313" key="4">
    <source>
        <dbReference type="Proteomes" id="UP000700334"/>
    </source>
</evidence>
<dbReference type="PROSITE" id="PS51433">
    <property type="entry name" value="PNT"/>
    <property type="match status" value="1"/>
</dbReference>
<feature type="region of interest" description="Disordered" evidence="1">
    <location>
        <begin position="148"/>
        <end position="169"/>
    </location>
</feature>
<dbReference type="AlphaFoldDB" id="A0A8J6A8P1"/>
<dbReference type="SUPFAM" id="SSF47769">
    <property type="entry name" value="SAM/Pointed domain"/>
    <property type="match status" value="1"/>
</dbReference>
<comment type="caution">
    <text evidence="3">The sequence shown here is derived from an EMBL/GenBank/DDBJ whole genome shotgun (WGS) entry which is preliminary data.</text>
</comment>
<feature type="compositionally biased region" description="Gly residues" evidence="1">
    <location>
        <begin position="331"/>
        <end position="344"/>
    </location>
</feature>
<gene>
    <name evidence="3" type="ORF">J0S82_000449</name>
</gene>
<feature type="region of interest" description="Disordered" evidence="1">
    <location>
        <begin position="1"/>
        <end position="31"/>
    </location>
</feature>
<dbReference type="Gene3D" id="1.10.150.50">
    <property type="entry name" value="Transcription Factor, Ets-1"/>
    <property type="match status" value="1"/>
</dbReference>
<dbReference type="SMART" id="SM00251">
    <property type="entry name" value="SAM_PNT"/>
    <property type="match status" value="1"/>
</dbReference>
<dbReference type="InterPro" id="IPR013761">
    <property type="entry name" value="SAM/pointed_sf"/>
</dbReference>
<dbReference type="Pfam" id="PF02198">
    <property type="entry name" value="SAM_PNT"/>
    <property type="match status" value="1"/>
</dbReference>
<evidence type="ECO:0000313" key="3">
    <source>
        <dbReference type="EMBL" id="KAG8513780.1"/>
    </source>
</evidence>
<dbReference type="EMBL" id="JAGFMF010011760">
    <property type="protein sequence ID" value="KAG8513780.1"/>
    <property type="molecule type" value="Genomic_DNA"/>
</dbReference>
<evidence type="ECO:0000256" key="1">
    <source>
        <dbReference type="SAM" id="MobiDB-lite"/>
    </source>
</evidence>
<protein>
    <submittedName>
        <fullName evidence="3">Transcription factor ETV6</fullName>
    </submittedName>
</protein>
<dbReference type="Proteomes" id="UP000700334">
    <property type="component" value="Unassembled WGS sequence"/>
</dbReference>
<proteinExistence type="predicted"/>
<reference evidence="3" key="1">
    <citation type="journal article" date="2021" name="Evol. Appl.">
        <title>The genome of the Pyrenean desman and the effects of bottlenecks and inbreeding on the genomic landscape of an endangered species.</title>
        <authorList>
            <person name="Escoda L."/>
            <person name="Castresana J."/>
        </authorList>
    </citation>
    <scope>NUCLEOTIDE SEQUENCE</scope>
    <source>
        <strain evidence="3">IBE-C5619</strain>
    </source>
</reference>
<evidence type="ECO:0000259" key="2">
    <source>
        <dbReference type="PROSITE" id="PS51433"/>
    </source>
</evidence>